<feature type="compositionally biased region" description="Low complexity" evidence="5">
    <location>
        <begin position="62"/>
        <end position="72"/>
    </location>
</feature>
<dbReference type="GO" id="GO:0006888">
    <property type="term" value="P:endoplasmic reticulum to Golgi vesicle-mediated transport"/>
    <property type="evidence" value="ECO:0007669"/>
    <property type="project" value="TreeGrafter"/>
</dbReference>
<feature type="domain" description="Up-regulated during septation protein 1" evidence="6">
    <location>
        <begin position="180"/>
        <end position="290"/>
    </location>
</feature>
<feature type="region of interest" description="Disordered" evidence="5">
    <location>
        <begin position="301"/>
        <end position="337"/>
    </location>
</feature>
<feature type="compositionally biased region" description="Low complexity" evidence="5">
    <location>
        <begin position="15"/>
        <end position="28"/>
    </location>
</feature>
<reference evidence="7 8" key="1">
    <citation type="submission" date="2016-07" db="EMBL/GenBank/DDBJ databases">
        <title>Draft genome of the white-rot fungus Obba rivulosa 3A-2.</title>
        <authorList>
            <consortium name="DOE Joint Genome Institute"/>
            <person name="Miettinen O."/>
            <person name="Riley R."/>
            <person name="Acob R."/>
            <person name="Barry K."/>
            <person name="Cullen D."/>
            <person name="De Vries R."/>
            <person name="Hainaut M."/>
            <person name="Hatakka A."/>
            <person name="Henrissat B."/>
            <person name="Hilden K."/>
            <person name="Kuo R."/>
            <person name="Labutti K."/>
            <person name="Lipzen A."/>
            <person name="Makela M.R."/>
            <person name="Sandor L."/>
            <person name="Spatafora J.W."/>
            <person name="Grigoriev I.V."/>
            <person name="Hibbett D.S."/>
        </authorList>
    </citation>
    <scope>NUCLEOTIDE SEQUENCE [LARGE SCALE GENOMIC DNA]</scope>
    <source>
        <strain evidence="7 8">3A-2</strain>
    </source>
</reference>
<feature type="compositionally biased region" description="Polar residues" evidence="5">
    <location>
        <begin position="107"/>
        <end position="116"/>
    </location>
</feature>
<dbReference type="GO" id="GO:0007030">
    <property type="term" value="P:Golgi organization"/>
    <property type="evidence" value="ECO:0007669"/>
    <property type="project" value="TreeGrafter"/>
</dbReference>
<evidence type="ECO:0000313" key="7">
    <source>
        <dbReference type="EMBL" id="OCH95907.1"/>
    </source>
</evidence>
<evidence type="ECO:0000256" key="4">
    <source>
        <dbReference type="SAM" id="Coils"/>
    </source>
</evidence>
<feature type="coiled-coil region" evidence="4">
    <location>
        <begin position="876"/>
        <end position="928"/>
    </location>
</feature>
<sequence length="932" mass="101538">MNGVRRFLGGGGTGSASSTPTTQTQPLPSTSPPSASPPLPPIPPTAPLAISAKPSWPPSPIQSPSQSPVGSPKTTTAALFFRKDRQRPPPSHNSSVSAGTSPEDETGNTSVSSQPLSTPPRDSGVGSPRSQTFSSPVAGPSSPRVLVPQRVSELARKQPGSESRRASGIYNTKDDLLLGLLASEAVVDSRGCEILNSEEVEELKKEHQVLSARLVAMSKKLSLETKIRDAALSLSKANASYKSVSKATSEQLDTANRKVELAQKELWRVSERANEIHRRLLEHRAGVLSYSIRSMERQASPNPYSLLPLPPSNGDSSTSGSSTPARSSLASPTSSVTSVQTSASKRFEHFFAGHADTVVPQVPRAPPTLAETIALEDKVRATEAALEAAQAKQTEAMRELALIKLEKEQVETSLSMDLQEAEDTISALERDVGRIEDVEAQLGALEEERQEWLRDRVELEDKRQQVDLLERRLEVLEERSGEATEMEGVLARERTERAALLADKVRELEEVRRAWDAERAAWDVEKATVQNSGDSESQLDELSDMLHEIMRTHNVPLFDGHTSLPGLVTSIQKHLEDVHSRLDDHERAQAEWISTKAKMEDDLRAGLDKREALMAEVREARAARDEAKAQVKGLESQLKEQTTASASASPMLAAPSEPAVAVVLDDSKVASILQPIWAILPSAEARASKLGSRSFRSGTPSSPIASSRGGGSSLSEMDVRSLKALYDPKNIVLAGSEQPFSIEAFAARVQSLVTDDRALIERLIRFAQAHDLLKKNAERAQKLALESNAALETYQKQVKTLEDRNMAMITKQTALQDEVQRLQEAVERIRAEKLEVETHAAEQAETCRQLTDANNTLSARALSLASDAASVSDSVRKQLETQLAECNASLTKATDEIEQMRASQQTQQMALLEELNAAQTENTNLRAQLRKK</sequence>
<gene>
    <name evidence="7" type="ORF">OBBRIDRAFT_444192</name>
</gene>
<evidence type="ECO:0000313" key="8">
    <source>
        <dbReference type="Proteomes" id="UP000250043"/>
    </source>
</evidence>
<protein>
    <recommendedName>
        <fullName evidence="6">Up-regulated during septation protein 1 domain-containing protein</fullName>
    </recommendedName>
</protein>
<keyword evidence="3 4" id="KW-0175">Coiled coil</keyword>
<organism evidence="7 8">
    <name type="scientific">Obba rivulosa</name>
    <dbReference type="NCBI Taxonomy" id="1052685"/>
    <lineage>
        <taxon>Eukaryota</taxon>
        <taxon>Fungi</taxon>
        <taxon>Dikarya</taxon>
        <taxon>Basidiomycota</taxon>
        <taxon>Agaricomycotina</taxon>
        <taxon>Agaricomycetes</taxon>
        <taxon>Polyporales</taxon>
        <taxon>Gelatoporiaceae</taxon>
        <taxon>Obba</taxon>
    </lineage>
</organism>
<dbReference type="PANTHER" id="PTHR18921:SF2">
    <property type="entry name" value="THYROID RECEPTOR-INTERACTING PROTEIN 11"/>
    <property type="match status" value="1"/>
</dbReference>
<evidence type="ECO:0000256" key="3">
    <source>
        <dbReference type="ARBA" id="ARBA00023054"/>
    </source>
</evidence>
<keyword evidence="2" id="KW-0333">Golgi apparatus</keyword>
<feature type="compositionally biased region" description="Polar residues" evidence="5">
    <location>
        <begin position="694"/>
        <end position="705"/>
    </location>
</feature>
<feature type="region of interest" description="Disordered" evidence="5">
    <location>
        <begin position="691"/>
        <end position="713"/>
    </location>
</feature>
<evidence type="ECO:0000259" key="6">
    <source>
        <dbReference type="Pfam" id="PF15456"/>
    </source>
</evidence>
<dbReference type="EMBL" id="KV722333">
    <property type="protein sequence ID" value="OCH95907.1"/>
    <property type="molecule type" value="Genomic_DNA"/>
</dbReference>
<feature type="coiled-coil region" evidence="4">
    <location>
        <begin position="372"/>
        <end position="486"/>
    </location>
</feature>
<dbReference type="PANTHER" id="PTHR18921">
    <property type="entry name" value="MYOSIN HEAVY CHAIN - RELATED"/>
    <property type="match status" value="1"/>
</dbReference>
<comment type="subcellular location">
    <subcellularLocation>
        <location evidence="1">Golgi apparatus</location>
    </subcellularLocation>
</comment>
<proteinExistence type="predicted"/>
<feature type="region of interest" description="Disordered" evidence="5">
    <location>
        <begin position="631"/>
        <end position="652"/>
    </location>
</feature>
<dbReference type="InterPro" id="IPR029191">
    <property type="entry name" value="Uds1"/>
</dbReference>
<dbReference type="AlphaFoldDB" id="A0A8E2DUK3"/>
<feature type="compositionally biased region" description="Pro residues" evidence="5">
    <location>
        <begin position="29"/>
        <end position="46"/>
    </location>
</feature>
<name>A0A8E2DUK3_9APHY</name>
<feature type="coiled-coil region" evidence="4">
    <location>
        <begin position="245"/>
        <end position="272"/>
    </location>
</feature>
<dbReference type="OrthoDB" id="5569911at2759"/>
<evidence type="ECO:0000256" key="1">
    <source>
        <dbReference type="ARBA" id="ARBA00004555"/>
    </source>
</evidence>
<keyword evidence="8" id="KW-1185">Reference proteome</keyword>
<dbReference type="Proteomes" id="UP000250043">
    <property type="component" value="Unassembled WGS sequence"/>
</dbReference>
<feature type="coiled-coil region" evidence="4">
    <location>
        <begin position="777"/>
        <end position="842"/>
    </location>
</feature>
<evidence type="ECO:0000256" key="5">
    <source>
        <dbReference type="SAM" id="MobiDB-lite"/>
    </source>
</evidence>
<dbReference type="GO" id="GO:0031267">
    <property type="term" value="F:small GTPase binding"/>
    <property type="evidence" value="ECO:0007669"/>
    <property type="project" value="TreeGrafter"/>
</dbReference>
<accession>A0A8E2DUK3</accession>
<dbReference type="GO" id="GO:0005794">
    <property type="term" value="C:Golgi apparatus"/>
    <property type="evidence" value="ECO:0007669"/>
    <property type="project" value="UniProtKB-SubCell"/>
</dbReference>
<dbReference type="Pfam" id="PF15456">
    <property type="entry name" value="Uds1"/>
    <property type="match status" value="1"/>
</dbReference>
<evidence type="ECO:0000256" key="2">
    <source>
        <dbReference type="ARBA" id="ARBA00023034"/>
    </source>
</evidence>
<feature type="region of interest" description="Disordered" evidence="5">
    <location>
        <begin position="1"/>
        <end position="147"/>
    </location>
</feature>